<keyword evidence="1" id="KW-0677">Repeat</keyword>
<protein>
    <submittedName>
        <fullName evidence="5">Ankyrin-3 (ANK-3) (Ankyrin-G)</fullName>
    </submittedName>
</protein>
<dbReference type="SMART" id="SM00248">
    <property type="entry name" value="ANK"/>
    <property type="match status" value="9"/>
</dbReference>
<feature type="coiled-coil region" evidence="4">
    <location>
        <begin position="132"/>
        <end position="159"/>
    </location>
</feature>
<evidence type="ECO:0000256" key="2">
    <source>
        <dbReference type="ARBA" id="ARBA00023043"/>
    </source>
</evidence>
<dbReference type="PROSITE" id="PS50297">
    <property type="entry name" value="ANK_REP_REGION"/>
    <property type="match status" value="3"/>
</dbReference>
<feature type="repeat" description="ANK" evidence="3">
    <location>
        <begin position="431"/>
        <end position="463"/>
    </location>
</feature>
<dbReference type="PROSITE" id="PS50088">
    <property type="entry name" value="ANK_REPEAT"/>
    <property type="match status" value="6"/>
</dbReference>
<evidence type="ECO:0000256" key="1">
    <source>
        <dbReference type="ARBA" id="ARBA00022737"/>
    </source>
</evidence>
<dbReference type="SUPFAM" id="SSF48403">
    <property type="entry name" value="Ankyrin repeat"/>
    <property type="match status" value="1"/>
</dbReference>
<dbReference type="PANTHER" id="PTHR24198">
    <property type="entry name" value="ANKYRIN REPEAT AND PROTEIN KINASE DOMAIN-CONTAINING PROTEIN"/>
    <property type="match status" value="1"/>
</dbReference>
<dbReference type="PANTHER" id="PTHR24198:SF165">
    <property type="entry name" value="ANKYRIN REPEAT-CONTAINING PROTEIN-RELATED"/>
    <property type="match status" value="1"/>
</dbReference>
<feature type="repeat" description="ANK" evidence="3">
    <location>
        <begin position="497"/>
        <end position="529"/>
    </location>
</feature>
<organism evidence="5 6">
    <name type="scientific">Durusdinium trenchii</name>
    <dbReference type="NCBI Taxonomy" id="1381693"/>
    <lineage>
        <taxon>Eukaryota</taxon>
        <taxon>Sar</taxon>
        <taxon>Alveolata</taxon>
        <taxon>Dinophyceae</taxon>
        <taxon>Suessiales</taxon>
        <taxon>Symbiodiniaceae</taxon>
        <taxon>Durusdinium</taxon>
    </lineage>
</organism>
<dbReference type="Proteomes" id="UP001642464">
    <property type="component" value="Unassembled WGS sequence"/>
</dbReference>
<dbReference type="Pfam" id="PF12796">
    <property type="entry name" value="Ank_2"/>
    <property type="match status" value="2"/>
</dbReference>
<evidence type="ECO:0000256" key="3">
    <source>
        <dbReference type="PROSITE-ProRule" id="PRU00023"/>
    </source>
</evidence>
<proteinExistence type="predicted"/>
<dbReference type="InterPro" id="IPR036770">
    <property type="entry name" value="Ankyrin_rpt-contain_sf"/>
</dbReference>
<keyword evidence="4" id="KW-0175">Coiled coil</keyword>
<accession>A0ABP0NUN5</accession>
<dbReference type="Gene3D" id="1.25.40.20">
    <property type="entry name" value="Ankyrin repeat-containing domain"/>
    <property type="match status" value="2"/>
</dbReference>
<evidence type="ECO:0000313" key="5">
    <source>
        <dbReference type="EMBL" id="CAK9067511.1"/>
    </source>
</evidence>
<gene>
    <name evidence="5" type="ORF">SCF082_LOCUS34155</name>
</gene>
<evidence type="ECO:0000256" key="4">
    <source>
        <dbReference type="SAM" id="Coils"/>
    </source>
</evidence>
<keyword evidence="6" id="KW-1185">Reference proteome</keyword>
<feature type="repeat" description="ANK" evidence="3">
    <location>
        <begin position="464"/>
        <end position="496"/>
    </location>
</feature>
<reference evidence="5 6" key="1">
    <citation type="submission" date="2024-02" db="EMBL/GenBank/DDBJ databases">
        <authorList>
            <person name="Chen Y."/>
            <person name="Shah S."/>
            <person name="Dougan E. K."/>
            <person name="Thang M."/>
            <person name="Chan C."/>
        </authorList>
    </citation>
    <scope>NUCLEOTIDE SEQUENCE [LARGE SCALE GENOMIC DNA]</scope>
</reference>
<feature type="repeat" description="ANK" evidence="3">
    <location>
        <begin position="398"/>
        <end position="430"/>
    </location>
</feature>
<dbReference type="InterPro" id="IPR002110">
    <property type="entry name" value="Ankyrin_rpt"/>
</dbReference>
<name>A0ABP0NUN5_9DINO</name>
<feature type="repeat" description="ANK" evidence="3">
    <location>
        <begin position="562"/>
        <end position="594"/>
    </location>
</feature>
<dbReference type="Pfam" id="PF13637">
    <property type="entry name" value="Ank_4"/>
    <property type="match status" value="1"/>
</dbReference>
<dbReference type="EMBL" id="CAXAMM010031112">
    <property type="protein sequence ID" value="CAK9067511.1"/>
    <property type="molecule type" value="Genomic_DNA"/>
</dbReference>
<keyword evidence="2 3" id="KW-0040">ANK repeat</keyword>
<feature type="repeat" description="ANK" evidence="3">
    <location>
        <begin position="628"/>
        <end position="660"/>
    </location>
</feature>
<sequence length="704" mass="77178">MELRCFGISGDLVATVTDGASGQAEGALRCQLSKQLQIPRQRLRVVDMERPDEVQVVILPLCHGEIHELVQAVEEHLGTLTLQQLLLLTLLTSLLLTTLLLPGTGSGRVAAVWDRGVDRRSCNQRAAGMVDVERLKAQRSALKRELKECEALLRAEEEDCSCTVLCRLRHSGHFLSSTEEELRRVWAVEGSSCGIMPLNRCETPEQRQNRRSAVRAICRLSNPVPDVLNKDAGVAVLAACVAQLRQVPRAGREHKDFVCLLEADELRTLEEQVAFYEQAVGRPLQCGVARSTKPFRVHGADAQLTFNKLGRRSQNQTTEEWFAAEGVVQVAEFRRWGTELVQQKFQERILHISLTLEESTHAGGDVKRVHSHARMTFEKRADRTSAADFAVDGVVPHVAATPLQAAARLGDTDGALLLLEAGARLDLPDAQGRTPLMLAVSMNMVDMVQCLLSQRADANQADEDGKTPLMIAATRDARDLLECLIQFGSDLDLCDKDGYSALSLASVFGHLQVAKQLIRAKAQLSKSDSDGFTPLMVACVNDHEDIAHALILARAGMEPGCLGPSPVAVAYESNCFDLVKQLLEERADANAVDEHGMSPFMSAFQNDDWELLEFMVHLQADVNQALPDHRTALLVASQHADLQAVELLLSLKADANSARNGRSPLSYAVEYQDEPLLRSLLEARATPSQEARALVRASGGECLT</sequence>
<comment type="caution">
    <text evidence="5">The sequence shown here is derived from an EMBL/GenBank/DDBJ whole genome shotgun (WGS) entry which is preliminary data.</text>
</comment>
<evidence type="ECO:0000313" key="6">
    <source>
        <dbReference type="Proteomes" id="UP001642464"/>
    </source>
</evidence>